<organism evidence="1 2">
    <name type="scientific">Acinetobacter calcoaceticus</name>
    <dbReference type="NCBI Taxonomy" id="471"/>
    <lineage>
        <taxon>Bacteria</taxon>
        <taxon>Pseudomonadati</taxon>
        <taxon>Pseudomonadota</taxon>
        <taxon>Gammaproteobacteria</taxon>
        <taxon>Moraxellales</taxon>
        <taxon>Moraxellaceae</taxon>
        <taxon>Acinetobacter</taxon>
        <taxon>Acinetobacter calcoaceticus/baumannii complex</taxon>
    </lineage>
</organism>
<accession>A0A4R1YA49</accession>
<evidence type="ECO:0000313" key="1">
    <source>
        <dbReference type="EMBL" id="TCM70803.1"/>
    </source>
</evidence>
<reference evidence="1 2" key="1">
    <citation type="submission" date="2019-03" db="EMBL/GenBank/DDBJ databases">
        <title>Genomic analyses of the natural microbiome of Caenorhabditis elegans.</title>
        <authorList>
            <person name="Samuel B."/>
        </authorList>
    </citation>
    <scope>NUCLEOTIDE SEQUENCE [LARGE SCALE GENOMIC DNA]</scope>
    <source>
        <strain evidence="1 2">JUb89</strain>
    </source>
</reference>
<name>A0A4R1YA49_ACICA</name>
<evidence type="ECO:0008006" key="3">
    <source>
        <dbReference type="Google" id="ProtNLM"/>
    </source>
</evidence>
<protein>
    <recommendedName>
        <fullName evidence="3">Lipoprotein</fullName>
    </recommendedName>
</protein>
<evidence type="ECO:0000313" key="2">
    <source>
        <dbReference type="Proteomes" id="UP000294963"/>
    </source>
</evidence>
<dbReference type="OrthoDB" id="6623844at2"/>
<dbReference type="EMBL" id="SLVJ01000001">
    <property type="protein sequence ID" value="TCM70803.1"/>
    <property type="molecule type" value="Genomic_DNA"/>
</dbReference>
<dbReference type="Proteomes" id="UP000294963">
    <property type="component" value="Unassembled WGS sequence"/>
</dbReference>
<comment type="caution">
    <text evidence="1">The sequence shown here is derived from an EMBL/GenBank/DDBJ whole genome shotgun (WGS) entry which is preliminary data.</text>
</comment>
<gene>
    <name evidence="1" type="ORF">EC844_10172</name>
</gene>
<dbReference type="PROSITE" id="PS51257">
    <property type="entry name" value="PROKAR_LIPOPROTEIN"/>
    <property type="match status" value="1"/>
</dbReference>
<dbReference type="AlphaFoldDB" id="A0A4R1YA49"/>
<sequence length="248" mass="27740">MRIKTLLLTGLLSSALLIQGCTAMLWSTEGPLRFGGDLTREESKPGRVVKQDQLRGFVQVQSPDNPAATQLMVVGKDHAYLMQQGQDQAKALIDSGLDVSQWRVSLNKNNDFKLNFYLQEPKKDAPQQLNFNTQMVFYFNQANPTSQQLIALDKIGAKLSDIEVENGLTIHVYSMVVDFNGQVVGLNKQLRAIKYQQFSRDYPIVMYSPNKSVTHVNYGTLFKQIALTPFTLIGDVVLVPLLFISGVL</sequence>
<proteinExistence type="predicted"/>
<keyword evidence="2" id="KW-1185">Reference proteome</keyword>